<dbReference type="Proteomes" id="UP000664480">
    <property type="component" value="Unassembled WGS sequence"/>
</dbReference>
<dbReference type="InterPro" id="IPR053146">
    <property type="entry name" value="QDO-like"/>
</dbReference>
<feature type="domain" description="Cupin type-2" evidence="1">
    <location>
        <begin position="30"/>
        <end position="96"/>
    </location>
</feature>
<dbReference type="SUPFAM" id="SSF51182">
    <property type="entry name" value="RmlC-like cupins"/>
    <property type="match status" value="1"/>
</dbReference>
<comment type="caution">
    <text evidence="2">The sequence shown here is derived from an EMBL/GenBank/DDBJ whole genome shotgun (WGS) entry which is preliminary data.</text>
</comment>
<dbReference type="PANTHER" id="PTHR36440">
    <property type="entry name" value="PUTATIVE (AFU_ORTHOLOGUE AFUA_8G07350)-RELATED"/>
    <property type="match status" value="1"/>
</dbReference>
<evidence type="ECO:0000313" key="3">
    <source>
        <dbReference type="Proteomes" id="UP000664480"/>
    </source>
</evidence>
<accession>A0ABS3CLG7</accession>
<evidence type="ECO:0000313" key="2">
    <source>
        <dbReference type="EMBL" id="MBN7817021.1"/>
    </source>
</evidence>
<name>A0ABS3CLG7_9BACT</name>
<dbReference type="InterPro" id="IPR013096">
    <property type="entry name" value="Cupin_2"/>
</dbReference>
<dbReference type="PANTHER" id="PTHR36440:SF1">
    <property type="entry name" value="PUTATIVE (AFU_ORTHOLOGUE AFUA_8G07350)-RELATED"/>
    <property type="match status" value="1"/>
</dbReference>
<reference evidence="2 3" key="1">
    <citation type="submission" date="2021-03" db="EMBL/GenBank/DDBJ databases">
        <title>novel species isolated from a fishpond in China.</title>
        <authorList>
            <person name="Lu H."/>
            <person name="Cai Z."/>
        </authorList>
    </citation>
    <scope>NUCLEOTIDE SEQUENCE [LARGE SCALE GENOMIC DNA]</scope>
    <source>
        <strain evidence="2 3">YJ13C</strain>
    </source>
</reference>
<gene>
    <name evidence="2" type="ORF">J0A69_16385</name>
</gene>
<dbReference type="Pfam" id="PF07883">
    <property type="entry name" value="Cupin_2"/>
    <property type="match status" value="1"/>
</dbReference>
<keyword evidence="3" id="KW-1185">Reference proteome</keyword>
<dbReference type="InterPro" id="IPR011051">
    <property type="entry name" value="RmlC_Cupin_sf"/>
</dbReference>
<proteinExistence type="predicted"/>
<dbReference type="InterPro" id="IPR014710">
    <property type="entry name" value="RmlC-like_jellyroll"/>
</dbReference>
<organism evidence="2 3">
    <name type="scientific">Algoriphagus pacificus</name>
    <dbReference type="NCBI Taxonomy" id="2811234"/>
    <lineage>
        <taxon>Bacteria</taxon>
        <taxon>Pseudomonadati</taxon>
        <taxon>Bacteroidota</taxon>
        <taxon>Cytophagia</taxon>
        <taxon>Cytophagales</taxon>
        <taxon>Cyclobacteriaceae</taxon>
        <taxon>Algoriphagus</taxon>
    </lineage>
</organism>
<protein>
    <submittedName>
        <fullName evidence="2">Cupin domain-containing protein</fullName>
    </submittedName>
</protein>
<dbReference type="Gene3D" id="2.60.120.10">
    <property type="entry name" value="Jelly Rolls"/>
    <property type="match status" value="1"/>
</dbReference>
<sequence length="144" mass="15981">MKQNITKWVLGHKVTAYPTTGDYDLMMGETPPHVSGPPPHFHNSYKESFLVIEGEMEFMVNGEVTLVKAGESVDIPPQTLHTFGNKGDKSCKWVNIHSPKGFASFFEKMGVPAEEANAQEKSVAPDLIQEVIKNAANYDMVIKM</sequence>
<dbReference type="EMBL" id="JAFKCU010000003">
    <property type="protein sequence ID" value="MBN7817021.1"/>
    <property type="molecule type" value="Genomic_DNA"/>
</dbReference>
<evidence type="ECO:0000259" key="1">
    <source>
        <dbReference type="Pfam" id="PF07883"/>
    </source>
</evidence>